<dbReference type="Proteomes" id="UP000249682">
    <property type="component" value="Chromosome"/>
</dbReference>
<dbReference type="AlphaFoldDB" id="A0AAD0P8I4"/>
<accession>A0AAD0P8I4</accession>
<evidence type="ECO:0000313" key="1">
    <source>
        <dbReference type="EMBL" id="AWV48306.1"/>
    </source>
</evidence>
<name>A0AAD0P8I4_MYCLR</name>
<dbReference type="EMBL" id="CP029543">
    <property type="protein sequence ID" value="AWV48306.1"/>
    <property type="molecule type" value="Genomic_DNA"/>
</dbReference>
<reference evidence="1 2" key="1">
    <citation type="submission" date="2018-05" db="EMBL/GenBank/DDBJ databases">
        <title>Evolution of small genomes with special reference to Mycobacterium leprae.</title>
        <authorList>
            <person name="Mohanty P.S."/>
            <person name="Bansal A.K."/>
            <person name="Gupta U.D."/>
            <person name="Naaz F."/>
            <person name="Dwivedi V.D."/>
            <person name="Singh H."/>
            <person name="Gupta G."/>
            <person name="Sharma S."/>
            <person name="Arora M."/>
        </authorList>
    </citation>
    <scope>NUCLEOTIDE SEQUENCE [LARGE SCALE GENOMIC DNA]</scope>
    <source>
        <strain evidence="1 2">MRHRU-235-G</strain>
    </source>
</reference>
<protein>
    <submittedName>
        <fullName evidence="1">Uncharacterized protein</fullName>
    </submittedName>
</protein>
<evidence type="ECO:0000313" key="2">
    <source>
        <dbReference type="Proteomes" id="UP000249682"/>
    </source>
</evidence>
<organism evidence="1 2">
    <name type="scientific">Mycobacterium leprae</name>
    <dbReference type="NCBI Taxonomy" id="1769"/>
    <lineage>
        <taxon>Bacteria</taxon>
        <taxon>Bacillati</taxon>
        <taxon>Actinomycetota</taxon>
        <taxon>Actinomycetes</taxon>
        <taxon>Mycobacteriales</taxon>
        <taxon>Mycobacteriaceae</taxon>
        <taxon>Mycobacterium</taxon>
    </lineage>
</organism>
<proteinExistence type="predicted"/>
<sequence length="69" mass="7617">MATCALEKLAVEGFSDAKTAVVVTRHNVDELDEFATLAGWYGATLRITRLRPSGRDADVWKDVHLNNTV</sequence>
<gene>
    <name evidence="1" type="ORF">DIJ64_10280</name>
</gene>